<dbReference type="InterPro" id="IPR029000">
    <property type="entry name" value="Cyclophilin-like_dom_sf"/>
</dbReference>
<dbReference type="Gene3D" id="2.40.100.10">
    <property type="entry name" value="Cyclophilin-like"/>
    <property type="match status" value="1"/>
</dbReference>
<dbReference type="Pfam" id="PF00160">
    <property type="entry name" value="Pro_isomerase"/>
    <property type="match status" value="1"/>
</dbReference>
<feature type="chain" id="PRO_5046027264" description="PPIase cyclophilin-type domain-containing protein" evidence="3">
    <location>
        <begin position="35"/>
        <end position="260"/>
    </location>
</feature>
<dbReference type="PANTHER" id="PTHR45625:SF3">
    <property type="entry name" value="PEPTIDYL-PROLYL CIS-TRANS ISOMERASE B-RELATED"/>
    <property type="match status" value="1"/>
</dbReference>
<comment type="caution">
    <text evidence="5">The sequence shown here is derived from an EMBL/GenBank/DDBJ whole genome shotgun (WGS) entry which is preliminary data.</text>
</comment>
<dbReference type="InterPro" id="IPR044666">
    <property type="entry name" value="Cyclophilin_A-like"/>
</dbReference>
<accession>A0ABP9CVF5</accession>
<evidence type="ECO:0000313" key="6">
    <source>
        <dbReference type="Proteomes" id="UP001500839"/>
    </source>
</evidence>
<feature type="region of interest" description="Disordered" evidence="2">
    <location>
        <begin position="37"/>
        <end position="88"/>
    </location>
</feature>
<reference evidence="6" key="1">
    <citation type="journal article" date="2019" name="Int. J. Syst. Evol. Microbiol.">
        <title>The Global Catalogue of Microorganisms (GCM) 10K type strain sequencing project: providing services to taxonomists for standard genome sequencing and annotation.</title>
        <authorList>
            <consortium name="The Broad Institute Genomics Platform"/>
            <consortium name="The Broad Institute Genome Sequencing Center for Infectious Disease"/>
            <person name="Wu L."/>
            <person name="Ma J."/>
        </authorList>
    </citation>
    <scope>NUCLEOTIDE SEQUENCE [LARGE SCALE GENOMIC DNA]</scope>
    <source>
        <strain evidence="6">JCM 18542</strain>
    </source>
</reference>
<evidence type="ECO:0000256" key="3">
    <source>
        <dbReference type="SAM" id="SignalP"/>
    </source>
</evidence>
<keyword evidence="3" id="KW-0732">Signal</keyword>
<feature type="region of interest" description="Disordered" evidence="2">
    <location>
        <begin position="1"/>
        <end position="21"/>
    </location>
</feature>
<feature type="signal peptide" evidence="3">
    <location>
        <begin position="1"/>
        <end position="34"/>
    </location>
</feature>
<feature type="domain" description="PPIase cyclophilin-type" evidence="4">
    <location>
        <begin position="95"/>
        <end position="257"/>
    </location>
</feature>
<dbReference type="InterPro" id="IPR002130">
    <property type="entry name" value="Cyclophilin-type_PPIase_dom"/>
</dbReference>
<dbReference type="Proteomes" id="UP001500839">
    <property type="component" value="Unassembled WGS sequence"/>
</dbReference>
<gene>
    <name evidence="5" type="ORF">GCM10023353_21250</name>
</gene>
<organism evidence="5 6">
    <name type="scientific">Tomitella cavernea</name>
    <dbReference type="NCBI Taxonomy" id="1387982"/>
    <lineage>
        <taxon>Bacteria</taxon>
        <taxon>Bacillati</taxon>
        <taxon>Actinomycetota</taxon>
        <taxon>Actinomycetes</taxon>
        <taxon>Mycobacteriales</taxon>
        <taxon>Tomitella</taxon>
    </lineage>
</organism>
<evidence type="ECO:0000259" key="4">
    <source>
        <dbReference type="PROSITE" id="PS50072"/>
    </source>
</evidence>
<evidence type="ECO:0000256" key="1">
    <source>
        <dbReference type="ARBA" id="ARBA00002388"/>
    </source>
</evidence>
<dbReference type="EMBL" id="BAABKQ010000001">
    <property type="protein sequence ID" value="GAA4815385.1"/>
    <property type="molecule type" value="Genomic_DNA"/>
</dbReference>
<dbReference type="SUPFAM" id="SSF50891">
    <property type="entry name" value="Cyclophilin-like"/>
    <property type="match status" value="1"/>
</dbReference>
<protein>
    <recommendedName>
        <fullName evidence="4">PPIase cyclophilin-type domain-containing protein</fullName>
    </recommendedName>
</protein>
<dbReference type="PANTHER" id="PTHR45625">
    <property type="entry name" value="PEPTIDYL-PROLYL CIS-TRANS ISOMERASE-RELATED"/>
    <property type="match status" value="1"/>
</dbReference>
<proteinExistence type="predicted"/>
<keyword evidence="6" id="KW-1185">Reference proteome</keyword>
<feature type="compositionally biased region" description="Low complexity" evidence="2">
    <location>
        <begin position="37"/>
        <end position="49"/>
    </location>
</feature>
<evidence type="ECO:0000313" key="5">
    <source>
        <dbReference type="EMBL" id="GAA4815385.1"/>
    </source>
</evidence>
<comment type="function">
    <text evidence="1">PPIases accelerate the folding of proteins. It catalyzes the cis-trans isomerization of proline imidic peptide bonds in oligopeptides.</text>
</comment>
<name>A0ABP9CVF5_9ACTN</name>
<evidence type="ECO:0000256" key="2">
    <source>
        <dbReference type="SAM" id="MobiDB-lite"/>
    </source>
</evidence>
<feature type="compositionally biased region" description="Basic residues" evidence="2">
    <location>
        <begin position="1"/>
        <end position="13"/>
    </location>
</feature>
<dbReference type="PROSITE" id="PS50072">
    <property type="entry name" value="CSA_PPIASE_2"/>
    <property type="match status" value="1"/>
</dbReference>
<sequence>MRTVPRRRARRPRPPAVPAASSVAATILAASVLAASCSSGGPAAPDATGPAGGTEGQPAGVSCSYPDSGSPARPVERPESLGVPATGTLPVTLRTSAGEIGVTLDRASAPCAVHSLVSLARQKFYVHTPCHRLTTPPATVFLLQCGDPTGTGAGGPGYAVQDEPPSGLATAPGARGMVVYPRGTVALSNHGVPDSGGSQFFLVYRDSPLPPTYSVLGRVDAASLPVLDAIAAADTDGASSPGDGHPLEPVMLRAIVLPAG</sequence>